<reference evidence="13 14" key="1">
    <citation type="submission" date="2017-12" db="EMBL/GenBank/DDBJ databases">
        <title>Hemimetabolous genomes reveal molecular basis of termite eusociality.</title>
        <authorList>
            <person name="Harrison M.C."/>
            <person name="Jongepier E."/>
            <person name="Robertson H.M."/>
            <person name="Arning N."/>
            <person name="Bitard-Feildel T."/>
            <person name="Chao H."/>
            <person name="Childers C.P."/>
            <person name="Dinh H."/>
            <person name="Doddapaneni H."/>
            <person name="Dugan S."/>
            <person name="Gowin J."/>
            <person name="Greiner C."/>
            <person name="Han Y."/>
            <person name="Hu H."/>
            <person name="Hughes D.S.T."/>
            <person name="Huylmans A.-K."/>
            <person name="Kemena C."/>
            <person name="Kremer L.P.M."/>
            <person name="Lee S.L."/>
            <person name="Lopez-Ezquerra A."/>
            <person name="Mallet L."/>
            <person name="Monroy-Kuhn J.M."/>
            <person name="Moser A."/>
            <person name="Murali S.C."/>
            <person name="Muzny D.M."/>
            <person name="Otani S."/>
            <person name="Piulachs M.-D."/>
            <person name="Poelchau M."/>
            <person name="Qu J."/>
            <person name="Schaub F."/>
            <person name="Wada-Katsumata A."/>
            <person name="Worley K.C."/>
            <person name="Xie Q."/>
            <person name="Ylla G."/>
            <person name="Poulsen M."/>
            <person name="Gibbs R.A."/>
            <person name="Schal C."/>
            <person name="Richards S."/>
            <person name="Belles X."/>
            <person name="Korb J."/>
            <person name="Bornberg-Bauer E."/>
        </authorList>
    </citation>
    <scope>NUCLEOTIDE SEQUENCE [LARGE SCALE GENOMIC DNA]</scope>
    <source>
        <tissue evidence="13">Whole body</tissue>
    </source>
</reference>
<gene>
    <name evidence="13" type="ORF">B7P43_G07927</name>
</gene>
<dbReference type="GO" id="GO:0016567">
    <property type="term" value="P:protein ubiquitination"/>
    <property type="evidence" value="ECO:0007669"/>
    <property type="project" value="UniProtKB-UniPathway"/>
</dbReference>
<comment type="pathway">
    <text evidence="2">Protein modification; protein ubiquitination.</text>
</comment>
<dbReference type="GO" id="GO:0008270">
    <property type="term" value="F:zinc ion binding"/>
    <property type="evidence" value="ECO:0007669"/>
    <property type="project" value="UniProtKB-KW"/>
</dbReference>
<keyword evidence="6" id="KW-0479">Metal-binding</keyword>
<dbReference type="Pfam" id="PF21362">
    <property type="entry name" value="Sina_RING"/>
    <property type="match status" value="1"/>
</dbReference>
<dbReference type="PANTHER" id="PTHR45877">
    <property type="entry name" value="E3 UBIQUITIN-PROTEIN LIGASE SIAH2"/>
    <property type="match status" value="1"/>
</dbReference>
<evidence type="ECO:0000256" key="9">
    <source>
        <dbReference type="ARBA" id="ARBA00022833"/>
    </source>
</evidence>
<comment type="catalytic activity">
    <reaction evidence="1">
        <text>S-ubiquitinyl-[E2 ubiquitin-conjugating enzyme]-L-cysteine + [acceptor protein]-L-lysine = [E2 ubiquitin-conjugating enzyme]-L-cysteine + N(6)-ubiquitinyl-[acceptor protein]-L-lysine.</text>
        <dbReference type="EC" id="2.3.2.27"/>
    </reaction>
</comment>
<dbReference type="UniPathway" id="UPA00143"/>
<dbReference type="SUPFAM" id="SSF57850">
    <property type="entry name" value="RING/U-box"/>
    <property type="match status" value="1"/>
</dbReference>
<evidence type="ECO:0000256" key="6">
    <source>
        <dbReference type="ARBA" id="ARBA00022723"/>
    </source>
</evidence>
<dbReference type="InterPro" id="IPR013010">
    <property type="entry name" value="Znf_SIAH"/>
</dbReference>
<dbReference type="GO" id="GO:0043161">
    <property type="term" value="P:proteasome-mediated ubiquitin-dependent protein catabolic process"/>
    <property type="evidence" value="ECO:0007669"/>
    <property type="project" value="TreeGrafter"/>
</dbReference>
<name>A0A2J7QTL9_9NEOP</name>
<accession>A0A2J7QTL9</accession>
<feature type="domain" description="SIAH-type" evidence="12">
    <location>
        <begin position="72"/>
        <end position="133"/>
    </location>
</feature>
<keyword evidence="8" id="KW-0833">Ubl conjugation pathway</keyword>
<evidence type="ECO:0000259" key="12">
    <source>
        <dbReference type="PROSITE" id="PS51081"/>
    </source>
</evidence>
<evidence type="ECO:0000259" key="11">
    <source>
        <dbReference type="PROSITE" id="PS50089"/>
    </source>
</evidence>
<evidence type="ECO:0000313" key="13">
    <source>
        <dbReference type="EMBL" id="PNF31932.1"/>
    </source>
</evidence>
<dbReference type="SUPFAM" id="SSF49599">
    <property type="entry name" value="TRAF domain-like"/>
    <property type="match status" value="1"/>
</dbReference>
<evidence type="ECO:0000256" key="3">
    <source>
        <dbReference type="ARBA" id="ARBA00009119"/>
    </source>
</evidence>
<dbReference type="InParanoid" id="A0A2J7QTL9"/>
<dbReference type="AlphaFoldDB" id="A0A2J7QTL9"/>
<protein>
    <recommendedName>
        <fullName evidence="4">RING-type E3 ubiquitin transferase</fullName>
        <ecNumber evidence="4">2.3.2.27</ecNumber>
    </recommendedName>
</protein>
<dbReference type="Proteomes" id="UP000235965">
    <property type="component" value="Unassembled WGS sequence"/>
</dbReference>
<evidence type="ECO:0000256" key="10">
    <source>
        <dbReference type="PROSITE-ProRule" id="PRU00455"/>
    </source>
</evidence>
<evidence type="ECO:0000256" key="4">
    <source>
        <dbReference type="ARBA" id="ARBA00012483"/>
    </source>
</evidence>
<keyword evidence="5" id="KW-0808">Transferase</keyword>
<evidence type="ECO:0000313" key="14">
    <source>
        <dbReference type="Proteomes" id="UP000235965"/>
    </source>
</evidence>
<dbReference type="InterPro" id="IPR004162">
    <property type="entry name" value="SINA-like_animal"/>
</dbReference>
<sequence length="326" mass="37198">MSHAGSKPAGRQSVFQTLTCPLCREYMCPPITLCQAGHNICSRCRSGTEKCPSCERPLLDTRNVALETIARNLVYPCRFSPAGCRGKFRMDDVGKHHAQCPHRSYDCPLRELEGCKWTGRFGEIREHVETRHSTAVMAASQEQEATWELSNPECFHNSHHVLFACAEVFVLYKRFDISHRKLCLSVHRCGESPGPFRYSLRLDKNGGRQSVVLSDAAHGQAENVEQVFLSGECIKVDFDMLMAFVKGTRLLRIMATSENCLLKEAIEGKIDGRIEVTRRRGRRRKKMLDDLGDRRGYCHLKEKALDRIKWRNCFERDCGPVILTDY</sequence>
<dbReference type="STRING" id="105785.A0A2J7QTL9"/>
<evidence type="ECO:0000256" key="7">
    <source>
        <dbReference type="ARBA" id="ARBA00022771"/>
    </source>
</evidence>
<evidence type="ECO:0000256" key="5">
    <source>
        <dbReference type="ARBA" id="ARBA00022679"/>
    </source>
</evidence>
<evidence type="ECO:0000256" key="8">
    <source>
        <dbReference type="ARBA" id="ARBA00022786"/>
    </source>
</evidence>
<dbReference type="PROSITE" id="PS50089">
    <property type="entry name" value="ZF_RING_2"/>
    <property type="match status" value="1"/>
</dbReference>
<dbReference type="InterPro" id="IPR049548">
    <property type="entry name" value="Sina-like_RING"/>
</dbReference>
<comment type="caution">
    <text evidence="13">The sequence shown here is derived from an EMBL/GenBank/DDBJ whole genome shotgun (WGS) entry which is preliminary data.</text>
</comment>
<evidence type="ECO:0000256" key="1">
    <source>
        <dbReference type="ARBA" id="ARBA00000900"/>
    </source>
</evidence>
<dbReference type="FunFam" id="3.30.40.10:FF:000041">
    <property type="entry name" value="E3 ubiquitin-protein ligase SINAT3"/>
    <property type="match status" value="1"/>
</dbReference>
<comment type="similarity">
    <text evidence="3">Belongs to the SINA (Seven in absentia) family.</text>
</comment>
<dbReference type="GO" id="GO:0031624">
    <property type="term" value="F:ubiquitin conjugating enzyme binding"/>
    <property type="evidence" value="ECO:0007669"/>
    <property type="project" value="TreeGrafter"/>
</dbReference>
<dbReference type="EMBL" id="NEVH01011194">
    <property type="protein sequence ID" value="PNF31932.1"/>
    <property type="molecule type" value="Genomic_DNA"/>
</dbReference>
<feature type="domain" description="RING-type" evidence="11">
    <location>
        <begin position="20"/>
        <end position="55"/>
    </location>
</feature>
<dbReference type="GO" id="GO:0005737">
    <property type="term" value="C:cytoplasm"/>
    <property type="evidence" value="ECO:0007669"/>
    <property type="project" value="TreeGrafter"/>
</dbReference>
<dbReference type="PROSITE" id="PS51081">
    <property type="entry name" value="ZF_SIAH"/>
    <property type="match status" value="1"/>
</dbReference>
<keyword evidence="7 10" id="KW-0863">Zinc-finger</keyword>
<dbReference type="InterPro" id="IPR001841">
    <property type="entry name" value="Znf_RING"/>
</dbReference>
<evidence type="ECO:0000256" key="2">
    <source>
        <dbReference type="ARBA" id="ARBA00004906"/>
    </source>
</evidence>
<keyword evidence="14" id="KW-1185">Reference proteome</keyword>
<dbReference type="OrthoDB" id="4788989at2759"/>
<dbReference type="InterPro" id="IPR013083">
    <property type="entry name" value="Znf_RING/FYVE/PHD"/>
</dbReference>
<dbReference type="PANTHER" id="PTHR45877:SF2">
    <property type="entry name" value="E3 UBIQUITIN-PROTEIN LIGASE SINA-RELATED"/>
    <property type="match status" value="1"/>
</dbReference>
<proteinExistence type="inferred from homology"/>
<dbReference type="Gene3D" id="3.30.40.10">
    <property type="entry name" value="Zinc/RING finger domain, C3HC4 (zinc finger)"/>
    <property type="match status" value="2"/>
</dbReference>
<keyword evidence="9" id="KW-0862">Zinc</keyword>
<dbReference type="EC" id="2.3.2.27" evidence="4"/>
<dbReference type="GO" id="GO:0061630">
    <property type="term" value="F:ubiquitin protein ligase activity"/>
    <property type="evidence" value="ECO:0007669"/>
    <property type="project" value="UniProtKB-EC"/>
</dbReference>
<dbReference type="Pfam" id="PF21361">
    <property type="entry name" value="Sina_ZnF"/>
    <property type="match status" value="1"/>
</dbReference>
<organism evidence="13 14">
    <name type="scientific">Cryptotermes secundus</name>
    <dbReference type="NCBI Taxonomy" id="105785"/>
    <lineage>
        <taxon>Eukaryota</taxon>
        <taxon>Metazoa</taxon>
        <taxon>Ecdysozoa</taxon>
        <taxon>Arthropoda</taxon>
        <taxon>Hexapoda</taxon>
        <taxon>Insecta</taxon>
        <taxon>Pterygota</taxon>
        <taxon>Neoptera</taxon>
        <taxon>Polyneoptera</taxon>
        <taxon>Dictyoptera</taxon>
        <taxon>Blattodea</taxon>
        <taxon>Blattoidea</taxon>
        <taxon>Termitoidae</taxon>
        <taxon>Kalotermitidae</taxon>
        <taxon>Cryptotermitinae</taxon>
        <taxon>Cryptotermes</taxon>
    </lineage>
</organism>